<reference evidence="6 7" key="1">
    <citation type="submission" date="2018-03" db="EMBL/GenBank/DDBJ databases">
        <title>The draft genome of Mesorhizobium sp. 6GN-30.</title>
        <authorList>
            <person name="Liu L."/>
            <person name="Li L."/>
            <person name="Wang T."/>
            <person name="Zhang X."/>
            <person name="Liang L."/>
        </authorList>
    </citation>
    <scope>NUCLEOTIDE SEQUENCE [LARGE SCALE GENOMIC DNA]</scope>
    <source>
        <strain evidence="6 7">6GN30</strain>
    </source>
</reference>
<evidence type="ECO:0000256" key="1">
    <source>
        <dbReference type="ARBA" id="ARBA00004196"/>
    </source>
</evidence>
<dbReference type="GO" id="GO:0005886">
    <property type="term" value="C:plasma membrane"/>
    <property type="evidence" value="ECO:0007669"/>
    <property type="project" value="TreeGrafter"/>
</dbReference>
<proteinExistence type="predicted"/>
<dbReference type="OrthoDB" id="9815847at2"/>
<dbReference type="PANTHER" id="PTHR47870:SF4">
    <property type="entry name" value="CYTOCHROME C-TYPE BIOGENESIS PROTEIN CYCH"/>
    <property type="match status" value="1"/>
</dbReference>
<dbReference type="InterPro" id="IPR011990">
    <property type="entry name" value="TPR-like_helical_dom_sf"/>
</dbReference>
<keyword evidence="4" id="KW-0802">TPR repeat</keyword>
<comment type="caution">
    <text evidence="6">The sequence shown here is derived from an EMBL/GenBank/DDBJ whole genome shotgun (WGS) entry which is preliminary data.</text>
</comment>
<dbReference type="Pfam" id="PF23914">
    <property type="entry name" value="TPR_CcmH_CycH"/>
    <property type="match status" value="1"/>
</dbReference>
<dbReference type="Proteomes" id="UP000241229">
    <property type="component" value="Unassembled WGS sequence"/>
</dbReference>
<keyword evidence="2" id="KW-0677">Repeat</keyword>
<dbReference type="GO" id="GO:0017004">
    <property type="term" value="P:cytochrome complex assembly"/>
    <property type="evidence" value="ECO:0007669"/>
    <property type="project" value="UniProtKB-KW"/>
</dbReference>
<evidence type="ECO:0000256" key="4">
    <source>
        <dbReference type="ARBA" id="ARBA00022803"/>
    </source>
</evidence>
<dbReference type="InterPro" id="IPR051263">
    <property type="entry name" value="C-type_cytochrome_biogenesis"/>
</dbReference>
<dbReference type="PANTHER" id="PTHR47870">
    <property type="entry name" value="CYTOCHROME C-TYPE BIOGENESIS PROTEIN CCMH"/>
    <property type="match status" value="1"/>
</dbReference>
<protein>
    <submittedName>
        <fullName evidence="6">C-type cytochrome biogenesis protein CcmI</fullName>
    </submittedName>
</protein>
<evidence type="ECO:0000259" key="5">
    <source>
        <dbReference type="Pfam" id="PF23914"/>
    </source>
</evidence>
<dbReference type="SUPFAM" id="SSF48452">
    <property type="entry name" value="TPR-like"/>
    <property type="match status" value="1"/>
</dbReference>
<dbReference type="InterPro" id="IPR056413">
    <property type="entry name" value="TPR_CcmH_CycH"/>
</dbReference>
<name>A0A2P7RU19_9HYPH</name>
<evidence type="ECO:0000256" key="3">
    <source>
        <dbReference type="ARBA" id="ARBA00022748"/>
    </source>
</evidence>
<evidence type="ECO:0000313" key="7">
    <source>
        <dbReference type="Proteomes" id="UP000241229"/>
    </source>
</evidence>
<dbReference type="GO" id="GO:0030313">
    <property type="term" value="C:cell envelope"/>
    <property type="evidence" value="ECO:0007669"/>
    <property type="project" value="UniProtKB-SubCell"/>
</dbReference>
<dbReference type="Gene3D" id="1.25.40.10">
    <property type="entry name" value="Tetratricopeptide repeat domain"/>
    <property type="match status" value="2"/>
</dbReference>
<keyword evidence="7" id="KW-1185">Reference proteome</keyword>
<dbReference type="Pfam" id="PF14559">
    <property type="entry name" value="TPR_19"/>
    <property type="match status" value="1"/>
</dbReference>
<sequence>MLFWIVAALLTLAASLAVMLPLAGRTRADNPRDHDIEVYRDQLKELERDAARGLIGPAEAEEAKAEIGRRILRLAGPENADSARAGAKLPRMVAVAAVLAVPVIAWGVYAVTGSPALPGQPLSARLAEDPADSSLEELIARAEGHLVSNPEDGRGWDVLAPIYLRGGRFADSVSAYRNAIRLLGETPDRLAGLGEAQASAAGGLVTAEARASFERAMAADPANPKARFYLATALAQEGRLKEAGEAWRTMLSALPADNPWREAVQQAIAEADRRIAAADAPPAAGPSQSEIEAAQKMSPQDRAAMIEQMVAGLDQKLRENPRDPEGWMRLVRSYAMLGRTDAARDALARGLEALDGDSEDGRRLLALAASLGLPATE</sequence>
<organism evidence="6 7">
    <name type="scientific">Kumtagia ephedrae</name>
    <dbReference type="NCBI Taxonomy" id="2116701"/>
    <lineage>
        <taxon>Bacteria</taxon>
        <taxon>Pseudomonadati</taxon>
        <taxon>Pseudomonadota</taxon>
        <taxon>Alphaproteobacteria</taxon>
        <taxon>Hyphomicrobiales</taxon>
        <taxon>Phyllobacteriaceae</taxon>
        <taxon>Kumtagia</taxon>
    </lineage>
</organism>
<evidence type="ECO:0000313" key="6">
    <source>
        <dbReference type="EMBL" id="PSJ53703.1"/>
    </source>
</evidence>
<dbReference type="NCBIfam" id="TIGR03142">
    <property type="entry name" value="cytochro_ccmI"/>
    <property type="match status" value="1"/>
</dbReference>
<dbReference type="RefSeq" id="WP_106774931.1">
    <property type="nucleotide sequence ID" value="NZ_PXYK01000032.1"/>
</dbReference>
<keyword evidence="3" id="KW-0201">Cytochrome c-type biogenesis</keyword>
<gene>
    <name evidence="6" type="primary">ccmI</name>
    <name evidence="6" type="ORF">C7I84_24955</name>
</gene>
<comment type="subcellular location">
    <subcellularLocation>
        <location evidence="1">Cell envelope</location>
    </subcellularLocation>
</comment>
<evidence type="ECO:0000256" key="2">
    <source>
        <dbReference type="ARBA" id="ARBA00022737"/>
    </source>
</evidence>
<feature type="domain" description="Cytochrome c-type biogenesis protein H TPR" evidence="5">
    <location>
        <begin position="132"/>
        <end position="259"/>
    </location>
</feature>
<dbReference type="EMBL" id="PXYK01000032">
    <property type="protein sequence ID" value="PSJ53703.1"/>
    <property type="molecule type" value="Genomic_DNA"/>
</dbReference>
<dbReference type="InterPro" id="IPR017560">
    <property type="entry name" value="Cyt_c_biogenesis_CcmI"/>
</dbReference>
<dbReference type="AlphaFoldDB" id="A0A2P7RU19"/>
<accession>A0A2P7RU19</accession>